<keyword evidence="3" id="KW-0732">Signal</keyword>
<dbReference type="InterPro" id="IPR046357">
    <property type="entry name" value="PPIase_dom_sf"/>
</dbReference>
<name>A0A7C4GAQ3_UNCW3</name>
<comment type="caution">
    <text evidence="6">The sequence shown here is derived from an EMBL/GenBank/DDBJ whole genome shotgun (WGS) entry which is preliminary data.</text>
</comment>
<dbReference type="AlphaFoldDB" id="A0A7C4GAQ3"/>
<organism evidence="6">
    <name type="scientific">candidate division WOR-3 bacterium</name>
    <dbReference type="NCBI Taxonomy" id="2052148"/>
    <lineage>
        <taxon>Bacteria</taxon>
        <taxon>Bacteria division WOR-3</taxon>
    </lineage>
</organism>
<evidence type="ECO:0000313" key="6">
    <source>
        <dbReference type="EMBL" id="HGK28694.1"/>
    </source>
</evidence>
<evidence type="ECO:0000256" key="4">
    <source>
        <dbReference type="ARBA" id="ARBA00023110"/>
    </source>
</evidence>
<keyword evidence="4" id="KW-0697">Rotamase</keyword>
<evidence type="ECO:0000256" key="2">
    <source>
        <dbReference type="ARBA" id="ARBA00013194"/>
    </source>
</evidence>
<reference evidence="6" key="1">
    <citation type="journal article" date="2020" name="mSystems">
        <title>Genome- and Community-Level Interaction Insights into Carbon Utilization and Element Cycling Functions of Hydrothermarchaeota in Hydrothermal Sediment.</title>
        <authorList>
            <person name="Zhou Z."/>
            <person name="Liu Y."/>
            <person name="Xu W."/>
            <person name="Pan J."/>
            <person name="Luo Z.H."/>
            <person name="Li M."/>
        </authorList>
    </citation>
    <scope>NUCLEOTIDE SEQUENCE [LARGE SCALE GENOMIC DNA]</scope>
    <source>
        <strain evidence="6">SpSt-488</strain>
    </source>
</reference>
<protein>
    <recommendedName>
        <fullName evidence="2">peptidylprolyl isomerase</fullName>
        <ecNumber evidence="2">5.2.1.8</ecNumber>
    </recommendedName>
</protein>
<dbReference type="EMBL" id="DSUT01000149">
    <property type="protein sequence ID" value="HGK28694.1"/>
    <property type="molecule type" value="Genomic_DNA"/>
</dbReference>
<proteinExistence type="predicted"/>
<gene>
    <name evidence="6" type="ORF">ENS41_07030</name>
</gene>
<dbReference type="Gene3D" id="1.10.4030.10">
    <property type="entry name" value="Porin chaperone SurA, peptide-binding domain"/>
    <property type="match status" value="1"/>
</dbReference>
<dbReference type="PANTHER" id="PTHR47245:SF1">
    <property type="entry name" value="FOLDASE PROTEIN PRSA"/>
    <property type="match status" value="1"/>
</dbReference>
<dbReference type="SUPFAM" id="SSF54534">
    <property type="entry name" value="FKBP-like"/>
    <property type="match status" value="1"/>
</dbReference>
<dbReference type="GO" id="GO:0003755">
    <property type="term" value="F:peptidyl-prolyl cis-trans isomerase activity"/>
    <property type="evidence" value="ECO:0007669"/>
    <property type="project" value="UniProtKB-KW"/>
</dbReference>
<keyword evidence="5 6" id="KW-0413">Isomerase</keyword>
<dbReference type="PANTHER" id="PTHR47245">
    <property type="entry name" value="PEPTIDYLPROLYL ISOMERASE"/>
    <property type="match status" value="1"/>
</dbReference>
<dbReference type="Gene3D" id="3.10.50.40">
    <property type="match status" value="1"/>
</dbReference>
<comment type="catalytic activity">
    <reaction evidence="1">
        <text>[protein]-peptidylproline (omega=180) = [protein]-peptidylproline (omega=0)</text>
        <dbReference type="Rhea" id="RHEA:16237"/>
        <dbReference type="Rhea" id="RHEA-COMP:10747"/>
        <dbReference type="Rhea" id="RHEA-COMP:10748"/>
        <dbReference type="ChEBI" id="CHEBI:83833"/>
        <dbReference type="ChEBI" id="CHEBI:83834"/>
        <dbReference type="EC" id="5.2.1.8"/>
    </reaction>
</comment>
<evidence type="ECO:0000256" key="5">
    <source>
        <dbReference type="ARBA" id="ARBA00023235"/>
    </source>
</evidence>
<evidence type="ECO:0000256" key="3">
    <source>
        <dbReference type="ARBA" id="ARBA00022729"/>
    </source>
</evidence>
<evidence type="ECO:0000256" key="1">
    <source>
        <dbReference type="ARBA" id="ARBA00000971"/>
    </source>
</evidence>
<sequence length="201" mass="22191">MRRTVAPRSEPAAAAADDSARLGTYAVLTEPLPAATVRGLFNLDSTGVSAPLPVPSGFLVVKVTKKDTAQKTEFADMVRRFSTSGSRWSGGEVWLTRDDNARDPKVVRAAYSLSTGGFSPVIKLNDSTFTFVKLEEKKLAYTRPFSEVRSKIENRLRREAEKQAYADLIADLRARAKIDILMKESDFIPETETPLEPAPQK</sequence>
<accession>A0A7C4GAQ3</accession>
<dbReference type="EC" id="5.2.1.8" evidence="2"/>
<dbReference type="InterPro" id="IPR050245">
    <property type="entry name" value="PrsA_foldase"/>
</dbReference>